<keyword evidence="1" id="KW-0472">Membrane</keyword>
<accession>A0A8S5N6I4</accession>
<evidence type="ECO:0000256" key="1">
    <source>
        <dbReference type="SAM" id="Phobius"/>
    </source>
</evidence>
<keyword evidence="1" id="KW-1133">Transmembrane helix</keyword>
<evidence type="ECO:0000313" key="2">
    <source>
        <dbReference type="EMBL" id="DAD90373.1"/>
    </source>
</evidence>
<reference evidence="2" key="1">
    <citation type="journal article" date="2021" name="Proc. Natl. Acad. Sci. U.S.A.">
        <title>A Catalog of Tens of Thousands of Viruses from Human Metagenomes Reveals Hidden Associations with Chronic Diseases.</title>
        <authorList>
            <person name="Tisza M.J."/>
            <person name="Buck C.B."/>
        </authorList>
    </citation>
    <scope>NUCLEOTIDE SEQUENCE</scope>
    <source>
        <strain evidence="2">CtcKt3</strain>
    </source>
</reference>
<keyword evidence="1" id="KW-0812">Transmembrane</keyword>
<dbReference type="EMBL" id="BK015084">
    <property type="protein sequence ID" value="DAD90373.1"/>
    <property type="molecule type" value="Genomic_DNA"/>
</dbReference>
<organism evidence="2">
    <name type="scientific">Podoviridae sp. ctcKt3</name>
    <dbReference type="NCBI Taxonomy" id="2826566"/>
    <lineage>
        <taxon>Viruses</taxon>
        <taxon>Duplodnaviria</taxon>
        <taxon>Heunggongvirae</taxon>
        <taxon>Uroviricota</taxon>
        <taxon>Caudoviricetes</taxon>
    </lineage>
</organism>
<sequence>MPVQLRLSSIMVVVTRWAYIVASNCVIRWWNYDNKDGLF</sequence>
<protein>
    <submittedName>
        <fullName evidence="2">Uncharacterized protein</fullName>
    </submittedName>
</protein>
<feature type="transmembrane region" description="Helical" evidence="1">
    <location>
        <begin position="7"/>
        <end position="30"/>
    </location>
</feature>
<proteinExistence type="predicted"/>
<name>A0A8S5N6I4_9CAUD</name>